<organism evidence="1 2">
    <name type="scientific">Streptomyces roseolus</name>
    <dbReference type="NCBI Taxonomy" id="67358"/>
    <lineage>
        <taxon>Bacteria</taxon>
        <taxon>Bacillati</taxon>
        <taxon>Actinomycetota</taxon>
        <taxon>Actinomycetes</taxon>
        <taxon>Kitasatosporales</taxon>
        <taxon>Streptomycetaceae</taxon>
        <taxon>Streptomyces</taxon>
    </lineage>
</organism>
<name>A0ABU4K9E1_9ACTN</name>
<gene>
    <name evidence="1" type="ORF">R2363_19570</name>
</gene>
<protein>
    <recommendedName>
        <fullName evidence="3">Tyr recombinase domain-containing protein</fullName>
    </recommendedName>
</protein>
<evidence type="ECO:0008006" key="3">
    <source>
        <dbReference type="Google" id="ProtNLM"/>
    </source>
</evidence>
<keyword evidence="2" id="KW-1185">Reference proteome</keyword>
<evidence type="ECO:0000313" key="1">
    <source>
        <dbReference type="EMBL" id="MDX2294366.1"/>
    </source>
</evidence>
<dbReference type="RefSeq" id="WP_319010683.1">
    <property type="nucleotide sequence ID" value="NZ_JAWJZF010000393.1"/>
</dbReference>
<reference evidence="1 2" key="1">
    <citation type="submission" date="2023-10" db="EMBL/GenBank/DDBJ databases">
        <authorList>
            <person name="Wang X.X."/>
        </authorList>
    </citation>
    <scope>NUCLEOTIDE SEQUENCE [LARGE SCALE GENOMIC DNA]</scope>
    <source>
        <strain evidence="1 2">NBRC 12816</strain>
    </source>
</reference>
<evidence type="ECO:0000313" key="2">
    <source>
        <dbReference type="Proteomes" id="UP001278571"/>
    </source>
</evidence>
<sequence>MTVLNGHYALGAVNLQALALRDIDLPNRRFTVKGQSRPLDDLTCQAIRRYLDYRNRRWSSTGNPHLLITSRLPITTARSAGGGSDWPCVARKPASIFWQDRILDEVEATGARAPLYIAAVFGLRPDTAQRCVDAVYGRHDPIANF</sequence>
<comment type="caution">
    <text evidence="1">The sequence shown here is derived from an EMBL/GenBank/DDBJ whole genome shotgun (WGS) entry which is preliminary data.</text>
</comment>
<accession>A0ABU4K9E1</accession>
<dbReference type="Proteomes" id="UP001278571">
    <property type="component" value="Unassembled WGS sequence"/>
</dbReference>
<proteinExistence type="predicted"/>
<dbReference type="EMBL" id="JAWJZF010000393">
    <property type="protein sequence ID" value="MDX2294366.1"/>
    <property type="molecule type" value="Genomic_DNA"/>
</dbReference>